<proteinExistence type="inferred from homology"/>
<dbReference type="Gene3D" id="3.40.50.620">
    <property type="entry name" value="HUPs"/>
    <property type="match status" value="1"/>
</dbReference>
<keyword evidence="6" id="KW-0963">Cytoplasm</keyword>
<evidence type="ECO:0000256" key="3">
    <source>
        <dbReference type="ARBA" id="ARBA00022741"/>
    </source>
</evidence>
<accession>A0ABU0MAJ0</accession>
<sequence length="435" mass="44974">MRAADGGGAGAAIDPARLFARWSGEGALALAVSGGADSLALMLLAARWRDGGAAPRLIVLSLDHGLRPEAAAEVAMVGRVAASLGLPFRALAADTSLPPSDIEAAARALRYRLLGAAAREAGASVLMTAHHADDQAETVMLRLARGSGIYGLAAMEPETERDGLRIARPLLVLRHADLAAMVSRAGLEPVADPHNEDGRFARARMRALMPRLAAEGLDTPRLVATAARFRSAALAIDAYVERLFATAAVIDEAGGVRLDVAAALAEPEETLLRAVSRILRAVGGSTYPPRLSGIGALVAAMANDGEPLKRTVAGVVVDRRKGLFRFQREAGRDGLPEMAVAGGFDAVWDGRFAVTIAGAPPGARLGALGVDGRRAVRGCIVDALPLALAATPALIGPEGIIAAPLAGVAPPDGISFTTRSIVKDRLLDRSRSDDL</sequence>
<dbReference type="InterPro" id="IPR011063">
    <property type="entry name" value="TilS/TtcA_N"/>
</dbReference>
<feature type="domain" description="tRNA(Ile)-lysidine/2-thiocytidine synthase N-terminal" evidence="7">
    <location>
        <begin position="28"/>
        <end position="207"/>
    </location>
</feature>
<dbReference type="NCBIfam" id="TIGR02432">
    <property type="entry name" value="lysidine_TilS_N"/>
    <property type="match status" value="1"/>
</dbReference>
<keyword evidence="1 6" id="KW-0436">Ligase</keyword>
<dbReference type="Proteomes" id="UP001223743">
    <property type="component" value="Unassembled WGS sequence"/>
</dbReference>
<dbReference type="EMBL" id="JAUSWJ010000001">
    <property type="protein sequence ID" value="MDQ0517985.1"/>
    <property type="molecule type" value="Genomic_DNA"/>
</dbReference>
<dbReference type="InterPro" id="IPR012795">
    <property type="entry name" value="tRNA_Ile_lys_synt_N"/>
</dbReference>
<dbReference type="CDD" id="cd01992">
    <property type="entry name" value="TilS_N"/>
    <property type="match status" value="1"/>
</dbReference>
<reference evidence="8 9" key="1">
    <citation type="submission" date="2023-07" db="EMBL/GenBank/DDBJ databases">
        <title>Genomic Encyclopedia of Type Strains, Phase IV (KMG-IV): sequencing the most valuable type-strain genomes for metagenomic binning, comparative biology and taxonomic classification.</title>
        <authorList>
            <person name="Goeker M."/>
        </authorList>
    </citation>
    <scope>NUCLEOTIDE SEQUENCE [LARGE SCALE GENOMIC DNA]</scope>
    <source>
        <strain evidence="8 9">B1-1</strain>
    </source>
</reference>
<evidence type="ECO:0000256" key="6">
    <source>
        <dbReference type="HAMAP-Rule" id="MF_01161"/>
    </source>
</evidence>
<comment type="function">
    <text evidence="6">Ligates lysine onto the cytidine present at position 34 of the AUA codon-specific tRNA(Ile) that contains the anticodon CAU, in an ATP-dependent manner. Cytidine is converted to lysidine, thus changing the amino acid specificity of the tRNA from methionine to isoleucine.</text>
</comment>
<comment type="caution">
    <text evidence="8">The sequence shown here is derived from an EMBL/GenBank/DDBJ whole genome shotgun (WGS) entry which is preliminary data.</text>
</comment>
<comment type="catalytic activity">
    <reaction evidence="5 6">
        <text>cytidine(34) in tRNA(Ile2) + L-lysine + ATP = lysidine(34) in tRNA(Ile2) + AMP + diphosphate + H(+)</text>
        <dbReference type="Rhea" id="RHEA:43744"/>
        <dbReference type="Rhea" id="RHEA-COMP:10625"/>
        <dbReference type="Rhea" id="RHEA-COMP:10670"/>
        <dbReference type="ChEBI" id="CHEBI:15378"/>
        <dbReference type="ChEBI" id="CHEBI:30616"/>
        <dbReference type="ChEBI" id="CHEBI:32551"/>
        <dbReference type="ChEBI" id="CHEBI:33019"/>
        <dbReference type="ChEBI" id="CHEBI:82748"/>
        <dbReference type="ChEBI" id="CHEBI:83665"/>
        <dbReference type="ChEBI" id="CHEBI:456215"/>
        <dbReference type="EC" id="6.3.4.19"/>
    </reaction>
</comment>
<dbReference type="PANTHER" id="PTHR43033">
    <property type="entry name" value="TRNA(ILE)-LYSIDINE SYNTHASE-RELATED"/>
    <property type="match status" value="1"/>
</dbReference>
<dbReference type="HAMAP" id="MF_01161">
    <property type="entry name" value="tRNA_Ile_lys_synt"/>
    <property type="match status" value="1"/>
</dbReference>
<keyword evidence="3 6" id="KW-0547">Nucleotide-binding</keyword>
<feature type="binding site" evidence="6">
    <location>
        <begin position="33"/>
        <end position="38"/>
    </location>
    <ligand>
        <name>ATP</name>
        <dbReference type="ChEBI" id="CHEBI:30616"/>
    </ligand>
</feature>
<comment type="subcellular location">
    <subcellularLocation>
        <location evidence="6">Cytoplasm</location>
    </subcellularLocation>
</comment>
<gene>
    <name evidence="6" type="primary">tilS</name>
    <name evidence="8" type="ORF">QO015_003598</name>
</gene>
<dbReference type="InterPro" id="IPR014729">
    <property type="entry name" value="Rossmann-like_a/b/a_fold"/>
</dbReference>
<dbReference type="GO" id="GO:0032267">
    <property type="term" value="F:tRNA(Ile)-lysidine synthase activity"/>
    <property type="evidence" value="ECO:0007669"/>
    <property type="project" value="UniProtKB-EC"/>
</dbReference>
<evidence type="ECO:0000256" key="4">
    <source>
        <dbReference type="ARBA" id="ARBA00022840"/>
    </source>
</evidence>
<evidence type="ECO:0000256" key="2">
    <source>
        <dbReference type="ARBA" id="ARBA00022694"/>
    </source>
</evidence>
<evidence type="ECO:0000256" key="5">
    <source>
        <dbReference type="ARBA" id="ARBA00048539"/>
    </source>
</evidence>
<dbReference type="RefSeq" id="WP_266283390.1">
    <property type="nucleotide sequence ID" value="NZ_JAPKNF010000003.1"/>
</dbReference>
<evidence type="ECO:0000313" key="8">
    <source>
        <dbReference type="EMBL" id="MDQ0517985.1"/>
    </source>
</evidence>
<dbReference type="SUPFAM" id="SSF52402">
    <property type="entry name" value="Adenine nucleotide alpha hydrolases-like"/>
    <property type="match status" value="1"/>
</dbReference>
<evidence type="ECO:0000256" key="1">
    <source>
        <dbReference type="ARBA" id="ARBA00022598"/>
    </source>
</evidence>
<name>A0ABU0MAJ0_9HYPH</name>
<dbReference type="PANTHER" id="PTHR43033:SF1">
    <property type="entry name" value="TRNA(ILE)-LYSIDINE SYNTHASE-RELATED"/>
    <property type="match status" value="1"/>
</dbReference>
<dbReference type="InterPro" id="IPR012094">
    <property type="entry name" value="tRNA_Ile_lys_synt"/>
</dbReference>
<keyword evidence="2 6" id="KW-0819">tRNA processing</keyword>
<organism evidence="8 9">
    <name type="scientific">Kaistia geumhonensis</name>
    <dbReference type="NCBI Taxonomy" id="410839"/>
    <lineage>
        <taxon>Bacteria</taxon>
        <taxon>Pseudomonadati</taxon>
        <taxon>Pseudomonadota</taxon>
        <taxon>Alphaproteobacteria</taxon>
        <taxon>Hyphomicrobiales</taxon>
        <taxon>Kaistiaceae</taxon>
        <taxon>Kaistia</taxon>
    </lineage>
</organism>
<evidence type="ECO:0000259" key="7">
    <source>
        <dbReference type="Pfam" id="PF01171"/>
    </source>
</evidence>
<protein>
    <recommendedName>
        <fullName evidence="6">tRNA(Ile)-lysidine synthase</fullName>
        <ecNumber evidence="6">6.3.4.19</ecNumber>
    </recommendedName>
    <alternativeName>
        <fullName evidence="6">tRNA(Ile)-2-lysyl-cytidine synthase</fullName>
    </alternativeName>
    <alternativeName>
        <fullName evidence="6">tRNA(Ile)-lysidine synthetase</fullName>
    </alternativeName>
</protein>
<evidence type="ECO:0000313" key="9">
    <source>
        <dbReference type="Proteomes" id="UP001223743"/>
    </source>
</evidence>
<dbReference type="EC" id="6.3.4.19" evidence="6"/>
<keyword evidence="9" id="KW-1185">Reference proteome</keyword>
<dbReference type="Pfam" id="PF01171">
    <property type="entry name" value="ATP_bind_3"/>
    <property type="match status" value="1"/>
</dbReference>
<comment type="domain">
    <text evidence="6">The N-terminal region contains the highly conserved SGGXDS motif, predicted to be a P-loop motif involved in ATP binding.</text>
</comment>
<comment type="similarity">
    <text evidence="6">Belongs to the tRNA(Ile)-lysidine synthase family.</text>
</comment>
<keyword evidence="4 6" id="KW-0067">ATP-binding</keyword>